<dbReference type="Gene3D" id="3.40.50.720">
    <property type="entry name" value="NAD(P)-binding Rossmann-like Domain"/>
    <property type="match status" value="1"/>
</dbReference>
<dbReference type="GO" id="GO:0016614">
    <property type="term" value="F:oxidoreductase activity, acting on CH-OH group of donors"/>
    <property type="evidence" value="ECO:0007669"/>
    <property type="project" value="UniProtKB-ARBA"/>
</dbReference>
<dbReference type="PRINTS" id="PR00081">
    <property type="entry name" value="GDHRDH"/>
</dbReference>
<dbReference type="Proteomes" id="UP000199233">
    <property type="component" value="Unassembled WGS sequence"/>
</dbReference>
<dbReference type="InterPro" id="IPR002347">
    <property type="entry name" value="SDR_fam"/>
</dbReference>
<evidence type="ECO:0000256" key="1">
    <source>
        <dbReference type="ARBA" id="ARBA00006484"/>
    </source>
</evidence>
<sequence length="99" mass="10483">MPDYAAAKGAIQAYTYSLAIQLAKRGIRVNGVAPGPIRTPLIVSSFRGEKLARFGHDTLLGRAGEPAEVAPAYVYLASRDARYVTGQFLHINGGSHIGG</sequence>
<dbReference type="Pfam" id="PF13561">
    <property type="entry name" value="adh_short_C2"/>
    <property type="match status" value="1"/>
</dbReference>
<evidence type="ECO:0000313" key="3">
    <source>
        <dbReference type="EMBL" id="SEP75322.1"/>
    </source>
</evidence>
<proteinExistence type="inferred from homology"/>
<dbReference type="SUPFAM" id="SSF51735">
    <property type="entry name" value="NAD(P)-binding Rossmann-fold domains"/>
    <property type="match status" value="1"/>
</dbReference>
<dbReference type="PANTHER" id="PTHR48107:SF16">
    <property type="entry name" value="NADPH-DEPENDENT ALDEHYDE REDUCTASE 1, CHLOROPLASTIC"/>
    <property type="match status" value="1"/>
</dbReference>
<reference evidence="3 4" key="1">
    <citation type="submission" date="2016-10" db="EMBL/GenBank/DDBJ databases">
        <authorList>
            <person name="de Groot N.N."/>
        </authorList>
    </citation>
    <scope>NUCLEOTIDE SEQUENCE [LARGE SCALE GENOMIC DNA]</scope>
    <source>
        <strain evidence="3 4">DSM 25927</strain>
    </source>
</reference>
<keyword evidence="2" id="KW-0560">Oxidoreductase</keyword>
<evidence type="ECO:0000256" key="2">
    <source>
        <dbReference type="ARBA" id="ARBA00023002"/>
    </source>
</evidence>
<gene>
    <name evidence="3" type="ORF">SAMN04488038_101383</name>
</gene>
<comment type="similarity">
    <text evidence="1">Belongs to the short-chain dehydrogenases/reductases (SDR) family.</text>
</comment>
<accession>A0A1H9AEV1</accession>
<dbReference type="InterPro" id="IPR036291">
    <property type="entry name" value="NAD(P)-bd_dom_sf"/>
</dbReference>
<name>A0A1H9AEV1_9GAMM</name>
<dbReference type="PANTHER" id="PTHR48107">
    <property type="entry name" value="NADPH-DEPENDENT ALDEHYDE REDUCTASE-LIKE PROTEIN, CHLOROPLASTIC-RELATED"/>
    <property type="match status" value="1"/>
</dbReference>
<protein>
    <submittedName>
        <fullName evidence="3">Enoyl-(Acyl carrier protein) reductase</fullName>
    </submittedName>
</protein>
<dbReference type="STRING" id="489703.SAMN04488038_101383"/>
<organism evidence="3 4">
    <name type="scientific">Solimonas aquatica</name>
    <dbReference type="NCBI Taxonomy" id="489703"/>
    <lineage>
        <taxon>Bacteria</taxon>
        <taxon>Pseudomonadati</taxon>
        <taxon>Pseudomonadota</taxon>
        <taxon>Gammaproteobacteria</taxon>
        <taxon>Nevskiales</taxon>
        <taxon>Nevskiaceae</taxon>
        <taxon>Solimonas</taxon>
    </lineage>
</organism>
<keyword evidence="4" id="KW-1185">Reference proteome</keyword>
<dbReference type="AlphaFoldDB" id="A0A1H9AEV1"/>
<dbReference type="EMBL" id="FOFS01000001">
    <property type="protein sequence ID" value="SEP75322.1"/>
    <property type="molecule type" value="Genomic_DNA"/>
</dbReference>
<evidence type="ECO:0000313" key="4">
    <source>
        <dbReference type="Proteomes" id="UP000199233"/>
    </source>
</evidence>